<accession>A0A2T3A1L5</accession>
<dbReference type="Gene3D" id="2.40.50.140">
    <property type="entry name" value="Nucleic acid-binding proteins"/>
    <property type="match status" value="2"/>
</dbReference>
<keyword evidence="5" id="KW-0158">Chromosome</keyword>
<dbReference type="GO" id="GO:0010521">
    <property type="term" value="F:telomerase inhibitor activity"/>
    <property type="evidence" value="ECO:0007669"/>
    <property type="project" value="TreeGrafter"/>
</dbReference>
<keyword evidence="7" id="KW-0238">DNA-binding</keyword>
<dbReference type="PANTHER" id="PTHR14513">
    <property type="entry name" value="PROTECTION OF TELOMERES 1"/>
    <property type="match status" value="1"/>
</dbReference>
<dbReference type="InterPro" id="IPR012340">
    <property type="entry name" value="NA-bd_OB-fold"/>
</dbReference>
<dbReference type="STRING" id="2025994.A0A2T3A1L5"/>
<evidence type="ECO:0000256" key="9">
    <source>
        <dbReference type="SAM" id="MobiDB-lite"/>
    </source>
</evidence>
<comment type="subcellular location">
    <subcellularLocation>
        <location evidence="2">Chromosome</location>
        <location evidence="2">Telomere</location>
    </subcellularLocation>
    <subcellularLocation>
        <location evidence="1">Nucleus</location>
    </subcellularLocation>
</comment>
<dbReference type="GO" id="GO:0000783">
    <property type="term" value="C:nuclear telomere cap complex"/>
    <property type="evidence" value="ECO:0007669"/>
    <property type="project" value="TreeGrafter"/>
</dbReference>
<comment type="similarity">
    <text evidence="3">Belongs to the telombin family.</text>
</comment>
<evidence type="ECO:0000256" key="6">
    <source>
        <dbReference type="ARBA" id="ARBA00022895"/>
    </source>
</evidence>
<dbReference type="SMART" id="SM00976">
    <property type="entry name" value="Telo_bind"/>
    <property type="match status" value="1"/>
</dbReference>
<dbReference type="EMBL" id="KZ678508">
    <property type="protein sequence ID" value="PSR81221.1"/>
    <property type="molecule type" value="Genomic_DNA"/>
</dbReference>
<dbReference type="Pfam" id="PF16686">
    <property type="entry name" value="POT1PC"/>
    <property type="match status" value="1"/>
</dbReference>
<protein>
    <recommendedName>
        <fullName evidence="4">Protection of telomeres protein 1</fullName>
    </recommendedName>
</protein>
<feature type="domain" description="Telomeric single stranded DNA binding POT1/Cdc13" evidence="10">
    <location>
        <begin position="21"/>
        <end position="164"/>
    </location>
</feature>
<evidence type="ECO:0000256" key="3">
    <source>
        <dbReference type="ARBA" id="ARBA00008442"/>
    </source>
</evidence>
<dbReference type="Proteomes" id="UP000241462">
    <property type="component" value="Unassembled WGS sequence"/>
</dbReference>
<sequence length="713" mass="80660">MPEHQPPKATSQRRPALPPEFKSISELRNGSTRAGLMVSVIGVVKDYRMPTQTRGTDWKCCFSLYDASGEYEGDLIDVNVFRKEKEMPEVQLGDIVVATMAKLQNYNGGSSLVCTSLANIHVYDIRKMASCKTKQSALGALKPSKRNGTCEPAAAVNHFVYWLSTTVDMHLLPDPDTFATQAQQSLNVRDKFSLLQDVESGKFSDLVVQVVKQPFYVGSCICLHVSDYTENDRFHNKLEKDAFTRSTAAQYTDGDAYNYTKKFRKGSPSSTGSDHWIGPLGKKSMQVTCWPPHMDFVLQNVNAGAWVKLRNVQIREGHNHLHLEGFLREDRQYPDRIYVTLLDPQVDRERMEPYLLEALRRKREYEGQEKRRLQGIKKKRKLSDATSANDNSKSRRQKKRENKQRAYEERLAKAEATICLNAQVKCENPSEKIVPLSSILEPVYYSTTINDETTKLKLPFTNAKYRTQVRVIDYHPPDIKDFAASRVLTEYANLTDNEDDDSSCCSSSGSEAPPQRRPGNGERETWEWRFALRLEEVSASLANGRKPAATWVLVEHHDAQCLIGLDSAVNLRDCANDSVLTILRERLFKLWGNLEECKNRREERKKGHAEKPLDAPPASSDVEEDPLEGDKAIVKSTNVGFETDKLSNLPFICCLRQYGVKVRHEDGDEGDEDSTGTATSWQRVFGLFGTMIVCDKDDDDDDDADDDADKSQP</sequence>
<dbReference type="OrthoDB" id="2186770at2759"/>
<dbReference type="GO" id="GO:0016233">
    <property type="term" value="P:telomere capping"/>
    <property type="evidence" value="ECO:0007669"/>
    <property type="project" value="TreeGrafter"/>
</dbReference>
<dbReference type="InParanoid" id="A0A2T3A1L5"/>
<evidence type="ECO:0000256" key="7">
    <source>
        <dbReference type="ARBA" id="ARBA00023125"/>
    </source>
</evidence>
<dbReference type="PANTHER" id="PTHR14513:SF0">
    <property type="entry name" value="PROTECTION OF TELOMERES PROTEIN 1"/>
    <property type="match status" value="1"/>
</dbReference>
<evidence type="ECO:0000313" key="11">
    <source>
        <dbReference type="EMBL" id="PSR81221.1"/>
    </source>
</evidence>
<proteinExistence type="inferred from homology"/>
<feature type="region of interest" description="Disordered" evidence="9">
    <location>
        <begin position="496"/>
        <end position="522"/>
    </location>
</feature>
<keyword evidence="8" id="KW-0539">Nucleus</keyword>
<keyword evidence="12" id="KW-1185">Reference proteome</keyword>
<keyword evidence="6" id="KW-0779">Telomere</keyword>
<evidence type="ECO:0000256" key="2">
    <source>
        <dbReference type="ARBA" id="ARBA00004574"/>
    </source>
</evidence>
<dbReference type="Pfam" id="PF02765">
    <property type="entry name" value="POT1"/>
    <property type="match status" value="1"/>
</dbReference>
<name>A0A2T3A1L5_9PEZI</name>
<dbReference type="InterPro" id="IPR011564">
    <property type="entry name" value="Telomer_end-bd_POT1/Cdc13"/>
</dbReference>
<feature type="region of interest" description="Disordered" evidence="9">
    <location>
        <begin position="601"/>
        <end position="627"/>
    </location>
</feature>
<dbReference type="AlphaFoldDB" id="A0A2T3A1L5"/>
<evidence type="ECO:0000256" key="5">
    <source>
        <dbReference type="ARBA" id="ARBA00022454"/>
    </source>
</evidence>
<organism evidence="11 12">
    <name type="scientific">Coniella lustricola</name>
    <dbReference type="NCBI Taxonomy" id="2025994"/>
    <lineage>
        <taxon>Eukaryota</taxon>
        <taxon>Fungi</taxon>
        <taxon>Dikarya</taxon>
        <taxon>Ascomycota</taxon>
        <taxon>Pezizomycotina</taxon>
        <taxon>Sordariomycetes</taxon>
        <taxon>Sordariomycetidae</taxon>
        <taxon>Diaporthales</taxon>
        <taxon>Schizoparmaceae</taxon>
        <taxon>Coniella</taxon>
    </lineage>
</organism>
<feature type="region of interest" description="Disordered" evidence="9">
    <location>
        <begin position="367"/>
        <end position="405"/>
    </location>
</feature>
<evidence type="ECO:0000256" key="4">
    <source>
        <dbReference type="ARBA" id="ARBA00015253"/>
    </source>
</evidence>
<dbReference type="GO" id="GO:0032210">
    <property type="term" value="P:regulation of telomere maintenance via telomerase"/>
    <property type="evidence" value="ECO:0007669"/>
    <property type="project" value="TreeGrafter"/>
</dbReference>
<evidence type="ECO:0000256" key="1">
    <source>
        <dbReference type="ARBA" id="ARBA00004123"/>
    </source>
</evidence>
<dbReference type="FunFam" id="2.40.50.140:FF:000303">
    <property type="entry name" value="Protection of telomeres protein 1"/>
    <property type="match status" value="1"/>
</dbReference>
<dbReference type="InterPro" id="IPR028389">
    <property type="entry name" value="POT1"/>
</dbReference>
<evidence type="ECO:0000313" key="12">
    <source>
        <dbReference type="Proteomes" id="UP000241462"/>
    </source>
</evidence>
<feature type="compositionally biased region" description="Basic and acidic residues" evidence="9">
    <location>
        <begin position="601"/>
        <end position="613"/>
    </location>
</feature>
<evidence type="ECO:0000259" key="10">
    <source>
        <dbReference type="SMART" id="SM00976"/>
    </source>
</evidence>
<dbReference type="GO" id="GO:0098505">
    <property type="term" value="F:G-rich strand telomeric DNA binding"/>
    <property type="evidence" value="ECO:0007669"/>
    <property type="project" value="TreeGrafter"/>
</dbReference>
<gene>
    <name evidence="11" type="ORF">BD289DRAFT_484545</name>
</gene>
<evidence type="ECO:0000256" key="8">
    <source>
        <dbReference type="ARBA" id="ARBA00023242"/>
    </source>
</evidence>
<reference evidence="11 12" key="1">
    <citation type="journal article" date="2018" name="Mycol. Prog.">
        <title>Coniella lustricola, a new species from submerged detritus.</title>
        <authorList>
            <person name="Raudabaugh D.B."/>
            <person name="Iturriaga T."/>
            <person name="Carver A."/>
            <person name="Mondo S."/>
            <person name="Pangilinan J."/>
            <person name="Lipzen A."/>
            <person name="He G."/>
            <person name="Amirebrahimi M."/>
            <person name="Grigoriev I.V."/>
            <person name="Miller A.N."/>
        </authorList>
    </citation>
    <scope>NUCLEOTIDE SEQUENCE [LARGE SCALE GENOMIC DNA]</scope>
    <source>
        <strain evidence="11 12">B22-T-1</strain>
    </source>
</reference>
<dbReference type="InterPro" id="IPR032042">
    <property type="entry name" value="POT1PC"/>
</dbReference>
<dbReference type="SUPFAM" id="SSF50249">
    <property type="entry name" value="Nucleic acid-binding proteins"/>
    <property type="match status" value="2"/>
</dbReference>